<protein>
    <recommendedName>
        <fullName evidence="8">Dermatopontin</fullName>
    </recommendedName>
</protein>
<name>A0ABN8N2K2_9CNID</name>
<evidence type="ECO:0008006" key="8">
    <source>
        <dbReference type="Google" id="ProtNLM"/>
    </source>
</evidence>
<keyword evidence="4" id="KW-1015">Disulfide bond</keyword>
<accession>A0ABN8N2K2</accession>
<sequence length="214" mass="25186">MAGNIVLVCLFILGGIACSSLTAEITKKAAVKTSDEKAKRGYVCPNNNGGQWINEPTGHFLYECTGRNSVTSIASAYVQTKRDRRWKMGCGYNKAVKSCAWTSYKNDWDKPLRIECPHYGFIAGVESYFRMKNYDRRFRFKCCNDAKNYETTGCVTTAFINHWKLPLDFQVKRRLGYYLVGMYSEHKEKFQDRRWEFKYCKLKFRRKKYYKYLK</sequence>
<feature type="signal peptide" evidence="5">
    <location>
        <begin position="1"/>
        <end position="22"/>
    </location>
</feature>
<reference evidence="6 7" key="1">
    <citation type="submission" date="2022-05" db="EMBL/GenBank/DDBJ databases">
        <authorList>
            <consortium name="Genoscope - CEA"/>
            <person name="William W."/>
        </authorList>
    </citation>
    <scope>NUCLEOTIDE SEQUENCE [LARGE SCALE GENOMIC DNA]</scope>
</reference>
<dbReference type="Pfam" id="PF14704">
    <property type="entry name" value="DERM"/>
    <property type="match status" value="1"/>
</dbReference>
<dbReference type="InterPro" id="IPR026645">
    <property type="entry name" value="Dermatopontin"/>
</dbReference>
<comment type="subcellular location">
    <subcellularLocation>
        <location evidence="1">Secreted</location>
    </subcellularLocation>
</comment>
<dbReference type="PANTHER" id="PTHR15040">
    <property type="entry name" value="DERMATOPONTIN-RELATED"/>
    <property type="match status" value="1"/>
</dbReference>
<keyword evidence="5" id="KW-0732">Signal</keyword>
<evidence type="ECO:0000256" key="1">
    <source>
        <dbReference type="ARBA" id="ARBA00004613"/>
    </source>
</evidence>
<feature type="chain" id="PRO_5047003694" description="Dermatopontin" evidence="5">
    <location>
        <begin position="23"/>
        <end position="214"/>
    </location>
</feature>
<evidence type="ECO:0000256" key="5">
    <source>
        <dbReference type="SAM" id="SignalP"/>
    </source>
</evidence>
<evidence type="ECO:0000256" key="4">
    <source>
        <dbReference type="ARBA" id="ARBA00023157"/>
    </source>
</evidence>
<evidence type="ECO:0000256" key="2">
    <source>
        <dbReference type="ARBA" id="ARBA00008712"/>
    </source>
</evidence>
<dbReference type="PANTHER" id="PTHR15040:SF1">
    <property type="entry name" value="DERMATOPONTIN-LIKE ISOFORM X1"/>
    <property type="match status" value="1"/>
</dbReference>
<organism evidence="6 7">
    <name type="scientific">Porites evermanni</name>
    <dbReference type="NCBI Taxonomy" id="104178"/>
    <lineage>
        <taxon>Eukaryota</taxon>
        <taxon>Metazoa</taxon>
        <taxon>Cnidaria</taxon>
        <taxon>Anthozoa</taxon>
        <taxon>Hexacorallia</taxon>
        <taxon>Scleractinia</taxon>
        <taxon>Fungiina</taxon>
        <taxon>Poritidae</taxon>
        <taxon>Porites</taxon>
    </lineage>
</organism>
<proteinExistence type="inferred from homology"/>
<comment type="similarity">
    <text evidence="2">Belongs to the dermatopontin family.</text>
</comment>
<dbReference type="EMBL" id="CALNXI010000712">
    <property type="protein sequence ID" value="CAH3038804.1"/>
    <property type="molecule type" value="Genomic_DNA"/>
</dbReference>
<gene>
    <name evidence="6" type="ORF">PEVE_00039883</name>
</gene>
<keyword evidence="3" id="KW-0964">Secreted</keyword>
<evidence type="ECO:0000313" key="7">
    <source>
        <dbReference type="Proteomes" id="UP001159427"/>
    </source>
</evidence>
<keyword evidence="7" id="KW-1185">Reference proteome</keyword>
<comment type="caution">
    <text evidence="6">The sequence shown here is derived from an EMBL/GenBank/DDBJ whole genome shotgun (WGS) entry which is preliminary data.</text>
</comment>
<evidence type="ECO:0000313" key="6">
    <source>
        <dbReference type="EMBL" id="CAH3038804.1"/>
    </source>
</evidence>
<evidence type="ECO:0000256" key="3">
    <source>
        <dbReference type="ARBA" id="ARBA00022525"/>
    </source>
</evidence>
<dbReference type="Proteomes" id="UP001159427">
    <property type="component" value="Unassembled WGS sequence"/>
</dbReference>